<dbReference type="Pfam" id="PF00535">
    <property type="entry name" value="Glycos_transf_2"/>
    <property type="match status" value="1"/>
</dbReference>
<keyword evidence="3" id="KW-1185">Reference proteome</keyword>
<dbReference type="RefSeq" id="WP_187067217.1">
    <property type="nucleotide sequence ID" value="NZ_JACRVF010000002.1"/>
</dbReference>
<dbReference type="Gene3D" id="3.90.550.10">
    <property type="entry name" value="Spore Coat Polysaccharide Biosynthesis Protein SpsA, Chain A"/>
    <property type="match status" value="1"/>
</dbReference>
<dbReference type="PANTHER" id="PTHR43685">
    <property type="entry name" value="GLYCOSYLTRANSFERASE"/>
    <property type="match status" value="1"/>
</dbReference>
<evidence type="ECO:0000313" key="3">
    <source>
        <dbReference type="Proteomes" id="UP000603640"/>
    </source>
</evidence>
<sequence>MSSLPLVTVICLCYNHERFLAEALDSVLAQTYQNVEVIVVDDSSTDGSVKIIQSYLQQYPHIRFVSTGKNVGNCAAFNMGLQASKGEFIIDFATDDVLLPERIAQQVEAFGKLDKSYGVVYTDAAYITDASEFLYLHSQKYEPAPDGDVFAEVLRRYFICPPTMMVRRQVFEDLGGYDATLAYEDFDFWVRSSRKYKYYYLDKVTTKRRVHEQALSRGLYKPGNKMLASTVVVCRKAAALVQSENERQALAQRLKYETRHAFLTCNFKEAGELIELLKSTTGLPVLYRFISLLNEYKINLGFLRKLYHKVRY</sequence>
<dbReference type="InterPro" id="IPR001173">
    <property type="entry name" value="Glyco_trans_2-like"/>
</dbReference>
<evidence type="ECO:0000313" key="2">
    <source>
        <dbReference type="EMBL" id="MBC5993214.1"/>
    </source>
</evidence>
<evidence type="ECO:0000259" key="1">
    <source>
        <dbReference type="Pfam" id="PF00535"/>
    </source>
</evidence>
<gene>
    <name evidence="2" type="ORF">H8S84_10245</name>
</gene>
<comment type="caution">
    <text evidence="2">The sequence shown here is derived from an EMBL/GenBank/DDBJ whole genome shotgun (WGS) entry which is preliminary data.</text>
</comment>
<dbReference type="AlphaFoldDB" id="A0A923N6R7"/>
<protein>
    <submittedName>
        <fullName evidence="2">Glycosyltransferase</fullName>
    </submittedName>
</protein>
<dbReference type="InterPro" id="IPR050834">
    <property type="entry name" value="Glycosyltransf_2"/>
</dbReference>
<accession>A0A923N6R7</accession>
<dbReference type="Proteomes" id="UP000603640">
    <property type="component" value="Unassembled WGS sequence"/>
</dbReference>
<name>A0A923N6R7_9BACT</name>
<reference evidence="2" key="1">
    <citation type="submission" date="2020-08" db="EMBL/GenBank/DDBJ databases">
        <title>Pontibacter sp. SD6 16S ribosomal RNA gene Genome sequencing and assembly.</title>
        <authorList>
            <person name="Kang M."/>
        </authorList>
    </citation>
    <scope>NUCLEOTIDE SEQUENCE</scope>
    <source>
        <strain evidence="2">SD6</strain>
    </source>
</reference>
<organism evidence="2 3">
    <name type="scientific">Pontibacter cellulosilyticus</name>
    <dbReference type="NCBI Taxonomy" id="1720253"/>
    <lineage>
        <taxon>Bacteria</taxon>
        <taxon>Pseudomonadati</taxon>
        <taxon>Bacteroidota</taxon>
        <taxon>Cytophagia</taxon>
        <taxon>Cytophagales</taxon>
        <taxon>Hymenobacteraceae</taxon>
        <taxon>Pontibacter</taxon>
    </lineage>
</organism>
<dbReference type="PANTHER" id="PTHR43685:SF11">
    <property type="entry name" value="GLYCOSYLTRANSFERASE TAGX-RELATED"/>
    <property type="match status" value="1"/>
</dbReference>
<proteinExistence type="predicted"/>
<dbReference type="InterPro" id="IPR029044">
    <property type="entry name" value="Nucleotide-diphossugar_trans"/>
</dbReference>
<dbReference type="SUPFAM" id="SSF53448">
    <property type="entry name" value="Nucleotide-diphospho-sugar transferases"/>
    <property type="match status" value="1"/>
</dbReference>
<dbReference type="EMBL" id="JACRVF010000002">
    <property type="protein sequence ID" value="MBC5993214.1"/>
    <property type="molecule type" value="Genomic_DNA"/>
</dbReference>
<feature type="domain" description="Glycosyltransferase 2-like" evidence="1">
    <location>
        <begin position="8"/>
        <end position="174"/>
    </location>
</feature>